<evidence type="ECO:0000313" key="11">
    <source>
        <dbReference type="EMBL" id="KAK7319303.1"/>
    </source>
</evidence>
<keyword evidence="3" id="KW-0479">Metal-binding</keyword>
<reference evidence="11 12" key="1">
    <citation type="submission" date="2024-01" db="EMBL/GenBank/DDBJ databases">
        <title>The genomes of 5 underutilized Papilionoideae crops provide insights into root nodulation and disease resistance.</title>
        <authorList>
            <person name="Yuan L."/>
        </authorList>
    </citation>
    <scope>NUCLEOTIDE SEQUENCE [LARGE SCALE GENOMIC DNA]</scope>
    <source>
        <strain evidence="11">LY-2023</strain>
        <tissue evidence="11">Leaf</tissue>
    </source>
</reference>
<dbReference type="GO" id="GO:0051539">
    <property type="term" value="F:4 iron, 4 sulfur cluster binding"/>
    <property type="evidence" value="ECO:0007669"/>
    <property type="project" value="UniProtKB-KW"/>
</dbReference>
<evidence type="ECO:0000256" key="7">
    <source>
        <dbReference type="ARBA" id="ARBA00046313"/>
    </source>
</evidence>
<comment type="pathway">
    <text evidence="8">Isoprenoid biosynthesis; dimethylallyl diphosphate biosynthesis; dimethylallyl diphosphate from (2E)-4-hydroxy-3-methylbutenyl diphosphate: step 1/1.</text>
</comment>
<evidence type="ECO:0000256" key="10">
    <source>
        <dbReference type="ARBA" id="ARBA00047177"/>
    </source>
</evidence>
<dbReference type="PANTHER" id="PTHR31619:SF5">
    <property type="entry name" value="4-HYDROXY-3-METHYLBUT-2-ENYL DIPHOSPHATE REDUCTASE, CHLOROPLASTIC"/>
    <property type="match status" value="1"/>
</dbReference>
<accession>A0AAN9KNB6</accession>
<dbReference type="Pfam" id="PF02401">
    <property type="entry name" value="LYTB"/>
    <property type="match status" value="1"/>
</dbReference>
<keyword evidence="4" id="KW-0560">Oxidoreductase</keyword>
<protein>
    <recommendedName>
        <fullName evidence="10">4-hydroxy-3-methylbut-2-enyl diphosphate reductase</fullName>
        <ecNumber evidence="10">1.17.7.4</ecNumber>
    </recommendedName>
</protein>
<evidence type="ECO:0000256" key="1">
    <source>
        <dbReference type="ARBA" id="ARBA00001966"/>
    </source>
</evidence>
<dbReference type="GO" id="GO:0051745">
    <property type="term" value="F:4-hydroxy-3-methylbut-2-enyl diphosphate reductase activity"/>
    <property type="evidence" value="ECO:0007669"/>
    <property type="project" value="UniProtKB-EC"/>
</dbReference>
<comment type="pathway">
    <text evidence="7">Isoprenoid biosynthesis; isopentenyl diphosphate biosynthesis via DXP pathway; isopentenyl diphosphate from 1-deoxy-D-xylulose 5-phosphate: step 6/6.</text>
</comment>
<dbReference type="EC" id="1.17.7.4" evidence="10"/>
<evidence type="ECO:0000256" key="8">
    <source>
        <dbReference type="ARBA" id="ARBA00046314"/>
    </source>
</evidence>
<dbReference type="AlphaFoldDB" id="A0AAN9KNB6"/>
<keyword evidence="2" id="KW-0004">4Fe-4S</keyword>
<evidence type="ECO:0000256" key="9">
    <source>
        <dbReference type="ARBA" id="ARBA00046335"/>
    </source>
</evidence>
<dbReference type="Proteomes" id="UP001359559">
    <property type="component" value="Unassembled WGS sequence"/>
</dbReference>
<keyword evidence="6" id="KW-0411">Iron-sulfur</keyword>
<dbReference type="GO" id="GO:0019288">
    <property type="term" value="P:isopentenyl diphosphate biosynthetic process, methylerythritol 4-phosphate pathway"/>
    <property type="evidence" value="ECO:0007669"/>
    <property type="project" value="InterPro"/>
</dbReference>
<comment type="cofactor">
    <cofactor evidence="1">
        <name>[4Fe-4S] cluster</name>
        <dbReference type="ChEBI" id="CHEBI:49883"/>
    </cofactor>
</comment>
<gene>
    <name evidence="11" type="ORF">RJT34_04022</name>
</gene>
<comment type="caution">
    <text evidence="11">The sequence shown here is derived from an EMBL/GenBank/DDBJ whole genome shotgun (WGS) entry which is preliminary data.</text>
</comment>
<evidence type="ECO:0000256" key="3">
    <source>
        <dbReference type="ARBA" id="ARBA00022723"/>
    </source>
</evidence>
<keyword evidence="5" id="KW-0408">Iron</keyword>
<proteinExistence type="inferred from homology"/>
<evidence type="ECO:0000256" key="6">
    <source>
        <dbReference type="ARBA" id="ARBA00023014"/>
    </source>
</evidence>
<dbReference type="GO" id="GO:0050992">
    <property type="term" value="P:dimethylallyl diphosphate biosynthetic process"/>
    <property type="evidence" value="ECO:0007669"/>
    <property type="project" value="InterPro"/>
</dbReference>
<sequence length="93" mass="10195">MLVVGGWNPSSTSHLQEIAEERGIPSYWIDSEQGIDPGNRIAHKLNHGELVETENWLSEGPITIGVTSVASIPDKFLLIISNSIHLCYLALLT</sequence>
<evidence type="ECO:0000256" key="4">
    <source>
        <dbReference type="ARBA" id="ARBA00023002"/>
    </source>
</evidence>
<dbReference type="PANTHER" id="PTHR31619">
    <property type="entry name" value="4-HYDROXY-3-METHYLBUT-2-ENYL DIPHOSPHATE REDUCTASE, CHLOROPLASTIC"/>
    <property type="match status" value="1"/>
</dbReference>
<evidence type="ECO:0000256" key="2">
    <source>
        <dbReference type="ARBA" id="ARBA00022485"/>
    </source>
</evidence>
<dbReference type="EMBL" id="JAYKXN010000001">
    <property type="protein sequence ID" value="KAK7319303.1"/>
    <property type="molecule type" value="Genomic_DNA"/>
</dbReference>
<comment type="similarity">
    <text evidence="9">Belongs to the IspH family.</text>
</comment>
<dbReference type="Gene3D" id="3.40.1010.20">
    <property type="entry name" value="4-hydroxy-3-methylbut-2-enyl diphosphate reductase, catalytic domain"/>
    <property type="match status" value="1"/>
</dbReference>
<name>A0AAN9KNB6_CLITE</name>
<dbReference type="GO" id="GO:0046872">
    <property type="term" value="F:metal ion binding"/>
    <property type="evidence" value="ECO:0007669"/>
    <property type="project" value="UniProtKB-KW"/>
</dbReference>
<evidence type="ECO:0000256" key="5">
    <source>
        <dbReference type="ARBA" id="ARBA00023004"/>
    </source>
</evidence>
<organism evidence="11 12">
    <name type="scientific">Clitoria ternatea</name>
    <name type="common">Butterfly pea</name>
    <dbReference type="NCBI Taxonomy" id="43366"/>
    <lineage>
        <taxon>Eukaryota</taxon>
        <taxon>Viridiplantae</taxon>
        <taxon>Streptophyta</taxon>
        <taxon>Embryophyta</taxon>
        <taxon>Tracheophyta</taxon>
        <taxon>Spermatophyta</taxon>
        <taxon>Magnoliopsida</taxon>
        <taxon>eudicotyledons</taxon>
        <taxon>Gunneridae</taxon>
        <taxon>Pentapetalae</taxon>
        <taxon>rosids</taxon>
        <taxon>fabids</taxon>
        <taxon>Fabales</taxon>
        <taxon>Fabaceae</taxon>
        <taxon>Papilionoideae</taxon>
        <taxon>50 kb inversion clade</taxon>
        <taxon>NPAAA clade</taxon>
        <taxon>indigoferoid/millettioid clade</taxon>
        <taxon>Phaseoleae</taxon>
        <taxon>Clitoria</taxon>
    </lineage>
</organism>
<evidence type="ECO:0000313" key="12">
    <source>
        <dbReference type="Proteomes" id="UP001359559"/>
    </source>
</evidence>
<dbReference type="InterPro" id="IPR003451">
    <property type="entry name" value="LytB/IspH"/>
</dbReference>
<keyword evidence="12" id="KW-1185">Reference proteome</keyword>